<dbReference type="AlphaFoldDB" id="A0AAV3R281"/>
<comment type="caution">
    <text evidence="2">The sequence shown here is derived from an EMBL/GenBank/DDBJ whole genome shotgun (WGS) entry which is preliminary data.</text>
</comment>
<dbReference type="EMBL" id="BAABME010007264">
    <property type="protein sequence ID" value="GAA0170479.1"/>
    <property type="molecule type" value="Genomic_DNA"/>
</dbReference>
<sequence length="116" mass="12914">MAKEVQRVGVGGRKKIRVSMYLDEGEIKEVIGNLLFQLLDDSKLNVGTTFTSNCALLVFRIIQSSFVGVDLHHNVKVAYREREHECRDEPDKDGAGKDGARTGIDEDSYRGDGART</sequence>
<dbReference type="Proteomes" id="UP001454036">
    <property type="component" value="Unassembled WGS sequence"/>
</dbReference>
<keyword evidence="3" id="KW-1185">Reference proteome</keyword>
<protein>
    <submittedName>
        <fullName evidence="2">Uncharacterized protein</fullName>
    </submittedName>
</protein>
<evidence type="ECO:0000313" key="3">
    <source>
        <dbReference type="Proteomes" id="UP001454036"/>
    </source>
</evidence>
<evidence type="ECO:0000313" key="2">
    <source>
        <dbReference type="EMBL" id="GAA0170479.1"/>
    </source>
</evidence>
<evidence type="ECO:0000256" key="1">
    <source>
        <dbReference type="SAM" id="MobiDB-lite"/>
    </source>
</evidence>
<gene>
    <name evidence="2" type="ORF">LIER_24727</name>
</gene>
<proteinExistence type="predicted"/>
<accession>A0AAV3R281</accession>
<feature type="region of interest" description="Disordered" evidence="1">
    <location>
        <begin position="81"/>
        <end position="116"/>
    </location>
</feature>
<reference evidence="2 3" key="1">
    <citation type="submission" date="2024-01" db="EMBL/GenBank/DDBJ databases">
        <title>The complete chloroplast genome sequence of Lithospermum erythrorhizon: insights into the phylogenetic relationship among Boraginaceae species and the maternal lineages of purple gromwells.</title>
        <authorList>
            <person name="Okada T."/>
            <person name="Watanabe K."/>
        </authorList>
    </citation>
    <scope>NUCLEOTIDE SEQUENCE [LARGE SCALE GENOMIC DNA]</scope>
</reference>
<name>A0AAV3R281_LITER</name>
<organism evidence="2 3">
    <name type="scientific">Lithospermum erythrorhizon</name>
    <name type="common">Purple gromwell</name>
    <name type="synonym">Lithospermum officinale var. erythrorhizon</name>
    <dbReference type="NCBI Taxonomy" id="34254"/>
    <lineage>
        <taxon>Eukaryota</taxon>
        <taxon>Viridiplantae</taxon>
        <taxon>Streptophyta</taxon>
        <taxon>Embryophyta</taxon>
        <taxon>Tracheophyta</taxon>
        <taxon>Spermatophyta</taxon>
        <taxon>Magnoliopsida</taxon>
        <taxon>eudicotyledons</taxon>
        <taxon>Gunneridae</taxon>
        <taxon>Pentapetalae</taxon>
        <taxon>asterids</taxon>
        <taxon>lamiids</taxon>
        <taxon>Boraginales</taxon>
        <taxon>Boraginaceae</taxon>
        <taxon>Boraginoideae</taxon>
        <taxon>Lithospermeae</taxon>
        <taxon>Lithospermum</taxon>
    </lineage>
</organism>